<name>A0AAW2D7M9_9ROSI</name>
<comment type="caution">
    <text evidence="1">The sequence shown here is derived from an EMBL/GenBank/DDBJ whole genome shotgun (WGS) entry which is preliminary data.</text>
</comment>
<dbReference type="Pfam" id="PF06101">
    <property type="entry name" value="Vps62"/>
    <property type="match status" value="1"/>
</dbReference>
<organism evidence="1 2">
    <name type="scientific">Lithocarpus litseifolius</name>
    <dbReference type="NCBI Taxonomy" id="425828"/>
    <lineage>
        <taxon>Eukaryota</taxon>
        <taxon>Viridiplantae</taxon>
        <taxon>Streptophyta</taxon>
        <taxon>Embryophyta</taxon>
        <taxon>Tracheophyta</taxon>
        <taxon>Spermatophyta</taxon>
        <taxon>Magnoliopsida</taxon>
        <taxon>eudicotyledons</taxon>
        <taxon>Gunneridae</taxon>
        <taxon>Pentapetalae</taxon>
        <taxon>rosids</taxon>
        <taxon>fabids</taxon>
        <taxon>Fagales</taxon>
        <taxon>Fagaceae</taxon>
        <taxon>Lithocarpus</taxon>
    </lineage>
</organism>
<dbReference type="PANTHER" id="PTHR48152:SF3">
    <property type="entry name" value="DUF946 FAMILY PROTEIN (DUF946)"/>
    <property type="match status" value="1"/>
</dbReference>
<reference evidence="1 2" key="1">
    <citation type="submission" date="2024-01" db="EMBL/GenBank/DDBJ databases">
        <title>A telomere-to-telomere, gap-free genome of sweet tea (Lithocarpus litseifolius).</title>
        <authorList>
            <person name="Zhou J."/>
        </authorList>
    </citation>
    <scope>NUCLEOTIDE SEQUENCE [LARGE SCALE GENOMIC DNA]</scope>
    <source>
        <strain evidence="1">Zhou-2022a</strain>
        <tissue evidence="1">Leaf</tissue>
    </source>
</reference>
<keyword evidence="2" id="KW-1185">Reference proteome</keyword>
<dbReference type="PANTHER" id="PTHR48152">
    <property type="entry name" value="F1C9.34 PROTEIN"/>
    <property type="match status" value="1"/>
</dbReference>
<sequence>MACGLGCARSGLRRPGLRRPGMGCARPGLGCARPGLRAAWAAPAWAVPAWATPAWVQRGLGAVLGTGFATKFLSLGDLIVSEATDFEVVWRTRSGGPDNLGATFFEPSTTDDAAQGYKVLGYYSQPNNKPFTGRSVLAFDRYLRGNMKAPVDYNYVWSSMYSSDIDQDGFGYIWWPKCPDGYRALRLVVTNATQKPSLDI</sequence>
<dbReference type="Proteomes" id="UP001459277">
    <property type="component" value="Unassembled WGS sequence"/>
</dbReference>
<dbReference type="InterPro" id="IPR009291">
    <property type="entry name" value="Vps62"/>
</dbReference>
<evidence type="ECO:0000313" key="1">
    <source>
        <dbReference type="EMBL" id="KAL0006600.1"/>
    </source>
</evidence>
<proteinExistence type="predicted"/>
<gene>
    <name evidence="1" type="ORF">SO802_008102</name>
</gene>
<dbReference type="AlphaFoldDB" id="A0AAW2D7M9"/>
<evidence type="ECO:0000313" key="2">
    <source>
        <dbReference type="Proteomes" id="UP001459277"/>
    </source>
</evidence>
<protein>
    <submittedName>
        <fullName evidence="1">Uncharacterized protein</fullName>
    </submittedName>
</protein>
<accession>A0AAW2D7M9</accession>
<dbReference type="EMBL" id="JAZDWU010000003">
    <property type="protein sequence ID" value="KAL0006600.1"/>
    <property type="molecule type" value="Genomic_DNA"/>
</dbReference>